<dbReference type="AlphaFoldDB" id="A0AAD5YIQ1"/>
<dbReference type="Gene3D" id="3.30.710.10">
    <property type="entry name" value="Potassium Channel Kv1.1, Chain A"/>
    <property type="match status" value="1"/>
</dbReference>
<reference evidence="2" key="1">
    <citation type="submission" date="2022-07" db="EMBL/GenBank/DDBJ databases">
        <title>Genome Sequence of Physisporinus lineatus.</title>
        <authorList>
            <person name="Buettner E."/>
        </authorList>
    </citation>
    <scope>NUCLEOTIDE SEQUENCE</scope>
    <source>
        <strain evidence="2">VT162</strain>
    </source>
</reference>
<keyword evidence="3" id="KW-1185">Reference proteome</keyword>
<dbReference type="Proteomes" id="UP001212997">
    <property type="component" value="Unassembled WGS sequence"/>
</dbReference>
<evidence type="ECO:0000259" key="1">
    <source>
        <dbReference type="PROSITE" id="PS50097"/>
    </source>
</evidence>
<proteinExistence type="predicted"/>
<sequence>MSLSPRDTPNAHEEMVEDDEFWINDGNLIVSVRSDNGVRLFKIHKSTLSRQSPVFETMFNLPQESAPESEVYMGLPTMHLTDNHDDVKKLLNLVYTPLAVVDSPRFSQSTQEQLLGPLRLATKYEMEDLRQKVIKALQRDWPKTLRDWDLYQETIKAEFNEQPEDSEIVLNSNFPSWTPDPIEIIHIAQECNVPELLPAAFYHLNRSYHASNMGQDRIPPFTRPRLALKTELLTPQDFHQLMIGRQRLADHIRSAGLLSFIRKKQELLHGHSQNSFRVEASLKCVQAMNNYTNDHHFVEATHSKGEDPLNELYYAAQRVPSLKDGICSSCQDFVTARIKRLRQSLWDSLEKYFSGA</sequence>
<dbReference type="SUPFAM" id="SSF54695">
    <property type="entry name" value="POZ domain"/>
    <property type="match status" value="1"/>
</dbReference>
<dbReference type="InterPro" id="IPR000210">
    <property type="entry name" value="BTB/POZ_dom"/>
</dbReference>
<dbReference type="EMBL" id="JANAWD010000196">
    <property type="protein sequence ID" value="KAJ3484242.1"/>
    <property type="molecule type" value="Genomic_DNA"/>
</dbReference>
<protein>
    <recommendedName>
        <fullName evidence="1">BTB domain-containing protein</fullName>
    </recommendedName>
</protein>
<dbReference type="SMART" id="SM00225">
    <property type="entry name" value="BTB"/>
    <property type="match status" value="1"/>
</dbReference>
<organism evidence="2 3">
    <name type="scientific">Meripilus lineatus</name>
    <dbReference type="NCBI Taxonomy" id="2056292"/>
    <lineage>
        <taxon>Eukaryota</taxon>
        <taxon>Fungi</taxon>
        <taxon>Dikarya</taxon>
        <taxon>Basidiomycota</taxon>
        <taxon>Agaricomycotina</taxon>
        <taxon>Agaricomycetes</taxon>
        <taxon>Polyporales</taxon>
        <taxon>Meripilaceae</taxon>
        <taxon>Meripilus</taxon>
    </lineage>
</organism>
<dbReference type="PROSITE" id="PS50097">
    <property type="entry name" value="BTB"/>
    <property type="match status" value="1"/>
</dbReference>
<dbReference type="InterPro" id="IPR011333">
    <property type="entry name" value="SKP1/BTB/POZ_sf"/>
</dbReference>
<dbReference type="Pfam" id="PF00651">
    <property type="entry name" value="BTB"/>
    <property type="match status" value="1"/>
</dbReference>
<evidence type="ECO:0000313" key="3">
    <source>
        <dbReference type="Proteomes" id="UP001212997"/>
    </source>
</evidence>
<feature type="domain" description="BTB" evidence="1">
    <location>
        <begin position="24"/>
        <end position="103"/>
    </location>
</feature>
<comment type="caution">
    <text evidence="2">The sequence shown here is derived from an EMBL/GenBank/DDBJ whole genome shotgun (WGS) entry which is preliminary data.</text>
</comment>
<name>A0AAD5YIQ1_9APHY</name>
<evidence type="ECO:0000313" key="2">
    <source>
        <dbReference type="EMBL" id="KAJ3484242.1"/>
    </source>
</evidence>
<dbReference type="CDD" id="cd18186">
    <property type="entry name" value="BTB_POZ_ZBTB_KLHL-like"/>
    <property type="match status" value="1"/>
</dbReference>
<accession>A0AAD5YIQ1</accession>
<gene>
    <name evidence="2" type="ORF">NLI96_g5770</name>
</gene>